<dbReference type="EMBL" id="FQXK01000017">
    <property type="protein sequence ID" value="SHI21811.1"/>
    <property type="molecule type" value="Genomic_DNA"/>
</dbReference>
<sequence>MTDIVMQPIGYVKNEVTQRKDTSWGDDTSTVVLNDEFKTGLTGLEDFSHAIILFHLDKAKYEKEKHLQRRPQNRDDMPLVGIFSQRGKDRPNQIGMTSVEIISVTNSTLTVKGLDAIDGTPILDIKPYYPVYDKKDAKVPKWVDRLMEHYF</sequence>
<dbReference type="STRING" id="1121131.SAMN02745229_02107"/>
<evidence type="ECO:0000313" key="4">
    <source>
        <dbReference type="EMBL" id="SHI21811.1"/>
    </source>
</evidence>
<comment type="similarity">
    <text evidence="2">Belongs to the tRNA methyltransferase O family.</text>
</comment>
<accession>A0A1M5ZC67</accession>
<dbReference type="InterPro" id="IPR040372">
    <property type="entry name" value="YaeB-like"/>
</dbReference>
<dbReference type="PROSITE" id="PS51668">
    <property type="entry name" value="TSAA_2"/>
    <property type="match status" value="1"/>
</dbReference>
<keyword evidence="4" id="KW-0489">Methyltransferase</keyword>
<dbReference type="Proteomes" id="UP000184278">
    <property type="component" value="Unassembled WGS sequence"/>
</dbReference>
<dbReference type="PANTHER" id="PTHR12818:SF0">
    <property type="entry name" value="TRNA (ADENINE(37)-N6)-METHYLTRANSFERASE"/>
    <property type="match status" value="1"/>
</dbReference>
<dbReference type="NCBIfam" id="TIGR00104">
    <property type="entry name" value="tRNA_TsaA"/>
    <property type="match status" value="1"/>
</dbReference>
<dbReference type="InterPro" id="IPR036413">
    <property type="entry name" value="YaeB-like_sf"/>
</dbReference>
<keyword evidence="5" id="KW-1185">Reference proteome</keyword>
<dbReference type="RefSeq" id="WP_073387579.1">
    <property type="nucleotide sequence ID" value="NZ_FQXK01000017.1"/>
</dbReference>
<organism evidence="4 5">
    <name type="scientific">Butyrivibrio fibrisolvens DSM 3071</name>
    <dbReference type="NCBI Taxonomy" id="1121131"/>
    <lineage>
        <taxon>Bacteria</taxon>
        <taxon>Bacillati</taxon>
        <taxon>Bacillota</taxon>
        <taxon>Clostridia</taxon>
        <taxon>Lachnospirales</taxon>
        <taxon>Lachnospiraceae</taxon>
        <taxon>Butyrivibrio</taxon>
    </lineage>
</organism>
<gene>
    <name evidence="4" type="ORF">SAMN02745229_02107</name>
</gene>
<dbReference type="GeneID" id="89509729"/>
<protein>
    <submittedName>
        <fullName evidence="4">tRNA-Thr(GGU) m(6)t(6)A37 methyltransferase TsaA</fullName>
    </submittedName>
</protein>
<proteinExistence type="inferred from homology"/>
<keyword evidence="1" id="KW-0949">S-adenosyl-L-methionine</keyword>
<reference evidence="5" key="1">
    <citation type="submission" date="2016-11" db="EMBL/GenBank/DDBJ databases">
        <authorList>
            <person name="Varghese N."/>
            <person name="Submissions S."/>
        </authorList>
    </citation>
    <scope>NUCLEOTIDE SEQUENCE [LARGE SCALE GENOMIC DNA]</scope>
    <source>
        <strain evidence="5">DSM 3071</strain>
    </source>
</reference>
<dbReference type="InterPro" id="IPR023370">
    <property type="entry name" value="TrmO-like_N"/>
</dbReference>
<dbReference type="SUPFAM" id="SSF118196">
    <property type="entry name" value="YaeB-like"/>
    <property type="match status" value="1"/>
</dbReference>
<keyword evidence="4" id="KW-0808">Transferase</keyword>
<dbReference type="PANTHER" id="PTHR12818">
    <property type="entry name" value="TRNA (ADENINE(37)-N6)-METHYLTRANSFERASE"/>
    <property type="match status" value="1"/>
</dbReference>
<dbReference type="GO" id="GO:0008168">
    <property type="term" value="F:methyltransferase activity"/>
    <property type="evidence" value="ECO:0007669"/>
    <property type="project" value="UniProtKB-KW"/>
</dbReference>
<evidence type="ECO:0000313" key="5">
    <source>
        <dbReference type="Proteomes" id="UP000184278"/>
    </source>
</evidence>
<dbReference type="OrthoDB" id="9804309at2"/>
<dbReference type="InterPro" id="IPR036414">
    <property type="entry name" value="YaeB_N_sf"/>
</dbReference>
<dbReference type="AlphaFoldDB" id="A0A1M5ZC67"/>
<feature type="domain" description="TsaA-like" evidence="3">
    <location>
        <begin position="6"/>
        <end position="137"/>
    </location>
</feature>
<dbReference type="Gene3D" id="2.40.30.70">
    <property type="entry name" value="YaeB-like"/>
    <property type="match status" value="1"/>
</dbReference>
<dbReference type="Pfam" id="PF01980">
    <property type="entry name" value="TrmO_N"/>
    <property type="match status" value="1"/>
</dbReference>
<dbReference type="GO" id="GO:0032259">
    <property type="term" value="P:methylation"/>
    <property type="evidence" value="ECO:0007669"/>
    <property type="project" value="UniProtKB-KW"/>
</dbReference>
<name>A0A1M5ZC67_BUTFI</name>
<evidence type="ECO:0000256" key="2">
    <source>
        <dbReference type="ARBA" id="ARBA00033753"/>
    </source>
</evidence>
<evidence type="ECO:0000256" key="1">
    <source>
        <dbReference type="ARBA" id="ARBA00022691"/>
    </source>
</evidence>
<dbReference type="CDD" id="cd09281">
    <property type="entry name" value="UPF0066"/>
    <property type="match status" value="1"/>
</dbReference>
<evidence type="ECO:0000259" key="3">
    <source>
        <dbReference type="PROSITE" id="PS51668"/>
    </source>
</evidence>